<dbReference type="GO" id="GO:0015031">
    <property type="term" value="P:protein transport"/>
    <property type="evidence" value="ECO:0007669"/>
    <property type="project" value="InterPro"/>
</dbReference>
<proteinExistence type="predicted"/>
<reference evidence="3 4" key="1">
    <citation type="submission" date="2018-11" db="EMBL/GenBank/DDBJ databases">
        <authorList>
            <consortium name="Pathogen Informatics"/>
        </authorList>
    </citation>
    <scope>NUCLEOTIDE SEQUENCE [LARGE SCALE GENOMIC DNA]</scope>
</reference>
<dbReference type="InterPro" id="IPR010474">
    <property type="entry name" value="AP3D_dom_metazoa"/>
</dbReference>
<evidence type="ECO:0000313" key="4">
    <source>
        <dbReference type="Proteomes" id="UP000270296"/>
    </source>
</evidence>
<feature type="region of interest" description="Disordered" evidence="1">
    <location>
        <begin position="85"/>
        <end position="122"/>
    </location>
</feature>
<dbReference type="Proteomes" id="UP000270296">
    <property type="component" value="Unassembled WGS sequence"/>
</dbReference>
<evidence type="ECO:0000259" key="2">
    <source>
        <dbReference type="SMART" id="SM01354"/>
    </source>
</evidence>
<feature type="region of interest" description="Disordered" evidence="1">
    <location>
        <begin position="152"/>
        <end position="217"/>
    </location>
</feature>
<feature type="compositionally biased region" description="Basic residues" evidence="1">
    <location>
        <begin position="155"/>
        <end position="165"/>
    </location>
</feature>
<feature type="region of interest" description="Disordered" evidence="1">
    <location>
        <begin position="24"/>
        <end position="71"/>
    </location>
</feature>
<protein>
    <recommendedName>
        <fullName evidence="2">AP-3 complex subunit delta domain-containing protein</fullName>
    </recommendedName>
</protein>
<feature type="domain" description="AP-3 complex subunit delta" evidence="2">
    <location>
        <begin position="63"/>
        <end position="216"/>
    </location>
</feature>
<dbReference type="Pfam" id="PF06375">
    <property type="entry name" value="AP3D1"/>
    <property type="match status" value="1"/>
</dbReference>
<dbReference type="OrthoDB" id="5861426at2759"/>
<dbReference type="AlphaFoldDB" id="A0A3P7YCL3"/>
<sequence>MKRIYPGTYVYYLSINLDDWINPPEEDENKENERSGAKNLNDSPKMMFSDLYSQADKTKAAEPSAEDLKRRRRARMAVIESNPNYLKGKTVLKKHGKGSKSSGRATIDAKSPNNMHLPTPVPLDLEKPVEIKDMIGLEHYAKQLESTVSWEKVNKSKRGGNRKKNHGDMVVSSDDNAPEIEINRDVGEMPENAQSTDEEQDSSVVDPFKALDINIEG</sequence>
<gene>
    <name evidence="3" type="ORF">SBAD_LOCUS605</name>
</gene>
<evidence type="ECO:0000313" key="3">
    <source>
        <dbReference type="EMBL" id="VDO85700.1"/>
    </source>
</evidence>
<dbReference type="EMBL" id="UZAM01002165">
    <property type="protein sequence ID" value="VDO85700.1"/>
    <property type="molecule type" value="Genomic_DNA"/>
</dbReference>
<dbReference type="SMART" id="SM01354">
    <property type="entry name" value="BLVR"/>
    <property type="match status" value="1"/>
</dbReference>
<keyword evidence="4" id="KW-1185">Reference proteome</keyword>
<name>A0A3P7YCL3_9BILA</name>
<dbReference type="GO" id="GO:0030123">
    <property type="term" value="C:AP-3 adaptor complex"/>
    <property type="evidence" value="ECO:0007669"/>
    <property type="project" value="InterPro"/>
</dbReference>
<accession>A0A3P7YCL3</accession>
<evidence type="ECO:0000256" key="1">
    <source>
        <dbReference type="SAM" id="MobiDB-lite"/>
    </source>
</evidence>
<organism evidence="3 4">
    <name type="scientific">Soboliphyme baturini</name>
    <dbReference type="NCBI Taxonomy" id="241478"/>
    <lineage>
        <taxon>Eukaryota</taxon>
        <taxon>Metazoa</taxon>
        <taxon>Ecdysozoa</taxon>
        <taxon>Nematoda</taxon>
        <taxon>Enoplea</taxon>
        <taxon>Dorylaimia</taxon>
        <taxon>Dioctophymatida</taxon>
        <taxon>Dioctophymatoidea</taxon>
        <taxon>Soboliphymatidae</taxon>
        <taxon>Soboliphyme</taxon>
    </lineage>
</organism>